<reference evidence="2" key="1">
    <citation type="submission" date="2013-02" db="EMBL/GenBank/DDBJ databases">
        <authorList>
            <person name="Hughes D."/>
        </authorList>
    </citation>
    <scope>NUCLEOTIDE SEQUENCE</scope>
    <source>
        <strain>Durham</strain>
        <strain evidence="2">NC isolate 2 -- Noor lab</strain>
    </source>
</reference>
<evidence type="ECO:0000313" key="2">
    <source>
        <dbReference type="Proteomes" id="UP000015102"/>
    </source>
</evidence>
<accession>T1GUB0</accession>
<dbReference type="EnsemblMetazoa" id="MESCA007320-RA">
    <property type="protein sequence ID" value="MESCA007320-PA"/>
    <property type="gene ID" value="MESCA007320"/>
</dbReference>
<sequence>MDLRQTVENAIATFYKSVDELKTNPVVMDINQYGSQAFFAVYKGALDLIRLLIPLASPDAHVEGEGDAGAE</sequence>
<organism evidence="1 2">
    <name type="scientific">Megaselia scalaris</name>
    <name type="common">Humpbacked fly</name>
    <name type="synonym">Phora scalaris</name>
    <dbReference type="NCBI Taxonomy" id="36166"/>
    <lineage>
        <taxon>Eukaryota</taxon>
        <taxon>Metazoa</taxon>
        <taxon>Ecdysozoa</taxon>
        <taxon>Arthropoda</taxon>
        <taxon>Hexapoda</taxon>
        <taxon>Insecta</taxon>
        <taxon>Pterygota</taxon>
        <taxon>Neoptera</taxon>
        <taxon>Endopterygota</taxon>
        <taxon>Diptera</taxon>
        <taxon>Brachycera</taxon>
        <taxon>Muscomorpha</taxon>
        <taxon>Platypezoidea</taxon>
        <taxon>Phoridae</taxon>
        <taxon>Megaseliini</taxon>
        <taxon>Megaselia</taxon>
    </lineage>
</organism>
<proteinExistence type="predicted"/>
<name>T1GUB0_MEGSC</name>
<evidence type="ECO:0000313" key="1">
    <source>
        <dbReference type="EnsemblMetazoa" id="MESCA007320-PA"/>
    </source>
</evidence>
<reference evidence="1" key="2">
    <citation type="submission" date="2015-06" db="UniProtKB">
        <authorList>
            <consortium name="EnsemblMetazoa"/>
        </authorList>
    </citation>
    <scope>IDENTIFICATION</scope>
</reference>
<dbReference type="Proteomes" id="UP000015102">
    <property type="component" value="Unassembled WGS sequence"/>
</dbReference>
<keyword evidence="2" id="KW-1185">Reference proteome</keyword>
<dbReference type="HOGENOM" id="CLU_2742953_0_0_1"/>
<dbReference type="EMBL" id="CAQQ02123045">
    <property type="status" value="NOT_ANNOTATED_CDS"/>
    <property type="molecule type" value="Genomic_DNA"/>
</dbReference>
<dbReference type="AlphaFoldDB" id="T1GUB0"/>
<protein>
    <submittedName>
        <fullName evidence="1">Uncharacterized protein</fullName>
    </submittedName>
</protein>